<evidence type="ECO:0000256" key="3">
    <source>
        <dbReference type="ARBA" id="ARBA00022989"/>
    </source>
</evidence>
<dbReference type="GO" id="GO:0016020">
    <property type="term" value="C:membrane"/>
    <property type="evidence" value="ECO:0007669"/>
    <property type="project" value="UniProtKB-SubCell"/>
</dbReference>
<evidence type="ECO:0000256" key="1">
    <source>
        <dbReference type="ARBA" id="ARBA00004370"/>
    </source>
</evidence>
<protein>
    <recommendedName>
        <fullName evidence="8">G-protein coupled receptors family 1 profile domain-containing protein</fullName>
    </recommendedName>
</protein>
<reference evidence="6" key="1">
    <citation type="submission" date="2023-06" db="EMBL/GenBank/DDBJ databases">
        <title>Genomic analysis of the entomopathogenic nematode Steinernema hermaphroditum.</title>
        <authorList>
            <person name="Schwarz E.M."/>
            <person name="Heppert J.K."/>
            <person name="Baniya A."/>
            <person name="Schwartz H.T."/>
            <person name="Tan C.-H."/>
            <person name="Antoshechkin I."/>
            <person name="Sternberg P.W."/>
            <person name="Goodrich-Blair H."/>
            <person name="Dillman A.R."/>
        </authorList>
    </citation>
    <scope>NUCLEOTIDE SEQUENCE</scope>
    <source>
        <strain evidence="6">PS9179</strain>
        <tissue evidence="6">Whole animal</tissue>
    </source>
</reference>
<dbReference type="InterPro" id="IPR000276">
    <property type="entry name" value="GPCR_Rhodpsn"/>
</dbReference>
<feature type="transmembrane region" description="Helical" evidence="5">
    <location>
        <begin position="104"/>
        <end position="126"/>
    </location>
</feature>
<dbReference type="Pfam" id="PF00001">
    <property type="entry name" value="7tm_1"/>
    <property type="match status" value="1"/>
</dbReference>
<evidence type="ECO:0008006" key="8">
    <source>
        <dbReference type="Google" id="ProtNLM"/>
    </source>
</evidence>
<keyword evidence="4 5" id="KW-0472">Membrane</keyword>
<name>A0AA39M504_9BILA</name>
<evidence type="ECO:0000256" key="2">
    <source>
        <dbReference type="ARBA" id="ARBA00022692"/>
    </source>
</evidence>
<keyword evidence="2 5" id="KW-0812">Transmembrane</keyword>
<dbReference type="AlphaFoldDB" id="A0AA39M504"/>
<feature type="transmembrane region" description="Helical" evidence="5">
    <location>
        <begin position="31"/>
        <end position="50"/>
    </location>
</feature>
<evidence type="ECO:0000313" key="6">
    <source>
        <dbReference type="EMBL" id="KAK0421187.1"/>
    </source>
</evidence>
<dbReference type="CDD" id="cd00637">
    <property type="entry name" value="7tm_classA_rhodopsin-like"/>
    <property type="match status" value="1"/>
</dbReference>
<keyword evidence="3 5" id="KW-1133">Transmembrane helix</keyword>
<proteinExistence type="predicted"/>
<accession>A0AA39M504</accession>
<gene>
    <name evidence="6" type="ORF">QR680_015098</name>
</gene>
<dbReference type="SUPFAM" id="SSF81321">
    <property type="entry name" value="Family A G protein-coupled receptor-like"/>
    <property type="match status" value="1"/>
</dbReference>
<comment type="caution">
    <text evidence="6">The sequence shown here is derived from an EMBL/GenBank/DDBJ whole genome shotgun (WGS) entry which is preliminary data.</text>
</comment>
<dbReference type="Gene3D" id="1.20.1070.10">
    <property type="entry name" value="Rhodopsin 7-helix transmembrane proteins"/>
    <property type="match status" value="1"/>
</dbReference>
<evidence type="ECO:0000256" key="5">
    <source>
        <dbReference type="SAM" id="Phobius"/>
    </source>
</evidence>
<evidence type="ECO:0000313" key="7">
    <source>
        <dbReference type="Proteomes" id="UP001175271"/>
    </source>
</evidence>
<dbReference type="EMBL" id="JAUCMV010000002">
    <property type="protein sequence ID" value="KAK0421187.1"/>
    <property type="molecule type" value="Genomic_DNA"/>
</dbReference>
<dbReference type="Proteomes" id="UP001175271">
    <property type="component" value="Unassembled WGS sequence"/>
</dbReference>
<organism evidence="6 7">
    <name type="scientific">Steinernema hermaphroditum</name>
    <dbReference type="NCBI Taxonomy" id="289476"/>
    <lineage>
        <taxon>Eukaryota</taxon>
        <taxon>Metazoa</taxon>
        <taxon>Ecdysozoa</taxon>
        <taxon>Nematoda</taxon>
        <taxon>Chromadorea</taxon>
        <taxon>Rhabditida</taxon>
        <taxon>Tylenchina</taxon>
        <taxon>Panagrolaimomorpha</taxon>
        <taxon>Strongyloidoidea</taxon>
        <taxon>Steinernematidae</taxon>
        <taxon>Steinernema</taxon>
    </lineage>
</organism>
<dbReference type="GO" id="GO:0004930">
    <property type="term" value="F:G protein-coupled receptor activity"/>
    <property type="evidence" value="ECO:0007669"/>
    <property type="project" value="InterPro"/>
</dbReference>
<feature type="transmembrane region" description="Helical" evidence="5">
    <location>
        <begin position="62"/>
        <end position="83"/>
    </location>
</feature>
<comment type="subcellular location">
    <subcellularLocation>
        <location evidence="1">Membrane</location>
    </subcellularLocation>
</comment>
<evidence type="ECO:0000256" key="4">
    <source>
        <dbReference type="ARBA" id="ARBA00023136"/>
    </source>
</evidence>
<keyword evidence="7" id="KW-1185">Reference proteome</keyword>
<sequence>MTQEMFSNATEEFHYGSELQGRGHMTRLDTFVGLSILLLASGAVMVGFLNFQPKDIDPTVGIVAWTVAFFFGFESCIMVQSVSVNRMIAVCSPLNYDYIFSRRVTGILITITWCAAALVIVLYYVFQVLANNSKESGREEYFILAYDTLILTQLNNGLALVLFNPEVHELLGLNFWRLRKKTPTVIPHSTTVAVGSFANVIKLDN</sequence>